<evidence type="ECO:0000256" key="2">
    <source>
        <dbReference type="ARBA" id="ARBA00022999"/>
    </source>
</evidence>
<keyword evidence="1 4" id="KW-0728">SH3 domain</keyword>
<dbReference type="InterPro" id="IPR036028">
    <property type="entry name" value="SH3-like_dom_sf"/>
</dbReference>
<dbReference type="SMART" id="SM00252">
    <property type="entry name" value="SH2"/>
    <property type="match status" value="1"/>
</dbReference>
<dbReference type="FunFam" id="2.30.30.40:FF:000110">
    <property type="entry name" value="Cytoplasmic protein"/>
    <property type="match status" value="1"/>
</dbReference>
<keyword evidence="2 3" id="KW-0727">SH2 domain</keyword>
<evidence type="ECO:0000259" key="7">
    <source>
        <dbReference type="PROSITE" id="PS50002"/>
    </source>
</evidence>
<dbReference type="PRINTS" id="PR00401">
    <property type="entry name" value="SH2DOMAIN"/>
</dbReference>
<keyword evidence="9" id="KW-1185">Reference proteome</keyword>
<dbReference type="SUPFAM" id="SSF50044">
    <property type="entry name" value="SH3-domain"/>
    <property type="match status" value="3"/>
</dbReference>
<feature type="region of interest" description="Disordered" evidence="5">
    <location>
        <begin position="129"/>
        <end position="161"/>
    </location>
</feature>
<dbReference type="PANTHER" id="PTHR19969:SF14">
    <property type="entry name" value="DREADLOCKS, ISOFORM B"/>
    <property type="match status" value="1"/>
</dbReference>
<dbReference type="Pfam" id="PF00017">
    <property type="entry name" value="SH2"/>
    <property type="match status" value="1"/>
</dbReference>
<evidence type="ECO:0000256" key="3">
    <source>
        <dbReference type="PROSITE-ProRule" id="PRU00191"/>
    </source>
</evidence>
<sequence length="452" mass="51450">MVVPNSSTLARFGTPLDPPLPHRIYLEARWSKGELLLISDVKHNVRMPAATMNEEGQQVVVAKYDYRAENAQELDIRKHEKLVLLDDTREWWKVQNNRNKSGFVPSNYVKKSKPSKIFSSLRATLGRRNKSDTKLTSHSPVVSRNGDTGSDQNSTSSDVTICDPQPSIVKFNYTPQRPDELGLTKAEQVTVLEKSIDGWWKGRKKDNSTGWFPSNYVDIIEQNENSCPVEYSTAAMLEPRIQEQETVVALYAFTGTQPEELAFEKGERLVILEKPSEDPDWWRAQNERGLVGLVPQNYVQVVLEDCETANSHSSSTPQSQSTSSLSNTSNLSVVGPGSRKQFRVSGPLADKDWYYGKITRQECEELLKKFAQEGDFIIRDSESASGNFTVVLKAAERNKHFRVNVNDEQYQIGQQKFSSLDHLIEHYKKHPIFKQENEKLYLVKPFIMPSEF</sequence>
<evidence type="ECO:0000256" key="5">
    <source>
        <dbReference type="SAM" id="MobiDB-lite"/>
    </source>
</evidence>
<name>A0A8S3T3G9_MYTED</name>
<reference evidence="8" key="1">
    <citation type="submission" date="2021-03" db="EMBL/GenBank/DDBJ databases">
        <authorList>
            <person name="Bekaert M."/>
        </authorList>
    </citation>
    <scope>NUCLEOTIDE SEQUENCE</scope>
</reference>
<feature type="compositionally biased region" description="Polar residues" evidence="5">
    <location>
        <begin position="136"/>
        <end position="159"/>
    </location>
</feature>
<dbReference type="GO" id="GO:0048013">
    <property type="term" value="P:ephrin receptor signaling pathway"/>
    <property type="evidence" value="ECO:0007669"/>
    <property type="project" value="TreeGrafter"/>
</dbReference>
<dbReference type="GO" id="GO:0016477">
    <property type="term" value="P:cell migration"/>
    <property type="evidence" value="ECO:0007669"/>
    <property type="project" value="TreeGrafter"/>
</dbReference>
<dbReference type="PROSITE" id="PS50002">
    <property type="entry name" value="SH3"/>
    <property type="match status" value="3"/>
</dbReference>
<dbReference type="Gene3D" id="2.30.30.40">
    <property type="entry name" value="SH3 Domains"/>
    <property type="match status" value="3"/>
</dbReference>
<dbReference type="OrthoDB" id="26539at2759"/>
<dbReference type="Gene3D" id="3.30.505.10">
    <property type="entry name" value="SH2 domain"/>
    <property type="match status" value="1"/>
</dbReference>
<dbReference type="PRINTS" id="PR00452">
    <property type="entry name" value="SH3DOMAIN"/>
</dbReference>
<dbReference type="CDD" id="cd11767">
    <property type="entry name" value="SH3_Nck_3"/>
    <property type="match status" value="1"/>
</dbReference>
<dbReference type="CDD" id="cd11765">
    <property type="entry name" value="SH3_Nck_1"/>
    <property type="match status" value="1"/>
</dbReference>
<dbReference type="SMART" id="SM00326">
    <property type="entry name" value="SH3"/>
    <property type="match status" value="3"/>
</dbReference>
<dbReference type="AlphaFoldDB" id="A0A8S3T3G9"/>
<evidence type="ECO:0000256" key="1">
    <source>
        <dbReference type="ARBA" id="ARBA00022443"/>
    </source>
</evidence>
<dbReference type="Pfam" id="PF14604">
    <property type="entry name" value="SH3_9"/>
    <property type="match status" value="1"/>
</dbReference>
<evidence type="ECO:0000259" key="6">
    <source>
        <dbReference type="PROSITE" id="PS50001"/>
    </source>
</evidence>
<dbReference type="InterPro" id="IPR036860">
    <property type="entry name" value="SH2_dom_sf"/>
</dbReference>
<gene>
    <name evidence="8" type="ORF">MEDL_39048</name>
</gene>
<dbReference type="Proteomes" id="UP000683360">
    <property type="component" value="Unassembled WGS sequence"/>
</dbReference>
<feature type="domain" description="SH3" evidence="7">
    <location>
        <begin position="242"/>
        <end position="304"/>
    </location>
</feature>
<evidence type="ECO:0000256" key="4">
    <source>
        <dbReference type="PROSITE-ProRule" id="PRU00192"/>
    </source>
</evidence>
<evidence type="ECO:0000313" key="8">
    <source>
        <dbReference type="EMBL" id="CAG2225986.1"/>
    </source>
</evidence>
<organism evidence="8 9">
    <name type="scientific">Mytilus edulis</name>
    <name type="common">Blue mussel</name>
    <dbReference type="NCBI Taxonomy" id="6550"/>
    <lineage>
        <taxon>Eukaryota</taxon>
        <taxon>Metazoa</taxon>
        <taxon>Spiralia</taxon>
        <taxon>Lophotrochozoa</taxon>
        <taxon>Mollusca</taxon>
        <taxon>Bivalvia</taxon>
        <taxon>Autobranchia</taxon>
        <taxon>Pteriomorphia</taxon>
        <taxon>Mytilida</taxon>
        <taxon>Mytiloidea</taxon>
        <taxon>Mytilidae</taxon>
        <taxon>Mytilinae</taxon>
        <taxon>Mytilus</taxon>
    </lineage>
</organism>
<dbReference type="EMBL" id="CAJPWZ010001865">
    <property type="protein sequence ID" value="CAG2225986.1"/>
    <property type="molecule type" value="Genomic_DNA"/>
</dbReference>
<dbReference type="GO" id="GO:0005737">
    <property type="term" value="C:cytoplasm"/>
    <property type="evidence" value="ECO:0007669"/>
    <property type="project" value="TreeGrafter"/>
</dbReference>
<protein>
    <submittedName>
        <fullName evidence="8">NCK2</fullName>
    </submittedName>
</protein>
<dbReference type="GO" id="GO:0035591">
    <property type="term" value="F:signaling adaptor activity"/>
    <property type="evidence" value="ECO:0007669"/>
    <property type="project" value="TreeGrafter"/>
</dbReference>
<dbReference type="InterPro" id="IPR051184">
    <property type="entry name" value="Tyrosine-phos_adapter"/>
</dbReference>
<comment type="caution">
    <text evidence="8">The sequence shown here is derived from an EMBL/GenBank/DDBJ whole genome shotgun (WGS) entry which is preliminary data.</text>
</comment>
<dbReference type="InterPro" id="IPR001452">
    <property type="entry name" value="SH3_domain"/>
</dbReference>
<dbReference type="PANTHER" id="PTHR19969">
    <property type="entry name" value="SH2-SH3 ADAPTOR PROTEIN-RELATED"/>
    <property type="match status" value="1"/>
</dbReference>
<feature type="compositionally biased region" description="Low complexity" evidence="5">
    <location>
        <begin position="310"/>
        <end position="332"/>
    </location>
</feature>
<dbReference type="GO" id="GO:0030971">
    <property type="term" value="F:receptor tyrosine kinase binding"/>
    <property type="evidence" value="ECO:0007669"/>
    <property type="project" value="TreeGrafter"/>
</dbReference>
<dbReference type="PROSITE" id="PS50001">
    <property type="entry name" value="SH2"/>
    <property type="match status" value="1"/>
</dbReference>
<evidence type="ECO:0000313" key="9">
    <source>
        <dbReference type="Proteomes" id="UP000683360"/>
    </source>
</evidence>
<proteinExistence type="predicted"/>
<feature type="domain" description="SH3" evidence="7">
    <location>
        <begin position="162"/>
        <end position="222"/>
    </location>
</feature>
<feature type="region of interest" description="Disordered" evidence="5">
    <location>
        <begin position="309"/>
        <end position="342"/>
    </location>
</feature>
<dbReference type="InterPro" id="IPR000980">
    <property type="entry name" value="SH2"/>
</dbReference>
<dbReference type="Pfam" id="PF00018">
    <property type="entry name" value="SH3_1"/>
    <property type="match status" value="2"/>
</dbReference>
<accession>A0A8S3T3G9</accession>
<dbReference type="SUPFAM" id="SSF55550">
    <property type="entry name" value="SH2 domain"/>
    <property type="match status" value="1"/>
</dbReference>
<feature type="domain" description="SH3" evidence="7">
    <location>
        <begin position="55"/>
        <end position="114"/>
    </location>
</feature>
<dbReference type="FunFam" id="2.30.30.40:FF:000061">
    <property type="entry name" value="Cytoplasmic protein"/>
    <property type="match status" value="1"/>
</dbReference>
<feature type="domain" description="SH2" evidence="6">
    <location>
        <begin position="353"/>
        <end position="446"/>
    </location>
</feature>